<feature type="compositionally biased region" description="Basic and acidic residues" evidence="1">
    <location>
        <begin position="1"/>
        <end position="18"/>
    </location>
</feature>
<evidence type="ECO:0000313" key="2">
    <source>
        <dbReference type="EMBL" id="KAJ8448032.1"/>
    </source>
</evidence>
<dbReference type="EMBL" id="JAKOGI010000033">
    <property type="protein sequence ID" value="KAJ8448032.1"/>
    <property type="molecule type" value="Genomic_DNA"/>
</dbReference>
<feature type="compositionally biased region" description="Acidic residues" evidence="1">
    <location>
        <begin position="91"/>
        <end position="108"/>
    </location>
</feature>
<feature type="region of interest" description="Disordered" evidence="1">
    <location>
        <begin position="1"/>
        <end position="63"/>
    </location>
</feature>
<feature type="compositionally biased region" description="Basic and acidic residues" evidence="1">
    <location>
        <begin position="310"/>
        <end position="326"/>
    </location>
</feature>
<feature type="region of interest" description="Disordered" evidence="1">
    <location>
        <begin position="78"/>
        <end position="113"/>
    </location>
</feature>
<dbReference type="AlphaFoldDB" id="A0A9Q1QMU1"/>
<proteinExistence type="predicted"/>
<feature type="compositionally biased region" description="Acidic residues" evidence="1">
    <location>
        <begin position="34"/>
        <end position="43"/>
    </location>
</feature>
<feature type="region of interest" description="Disordered" evidence="1">
    <location>
        <begin position="296"/>
        <end position="426"/>
    </location>
</feature>
<keyword evidence="3" id="KW-1185">Reference proteome</keyword>
<evidence type="ECO:0000313" key="3">
    <source>
        <dbReference type="Proteomes" id="UP001153076"/>
    </source>
</evidence>
<name>A0A9Q1QMU1_9CARY</name>
<dbReference type="Proteomes" id="UP001153076">
    <property type="component" value="Unassembled WGS sequence"/>
</dbReference>
<feature type="region of interest" description="Disordered" evidence="1">
    <location>
        <begin position="137"/>
        <end position="185"/>
    </location>
</feature>
<feature type="compositionally biased region" description="Polar residues" evidence="1">
    <location>
        <begin position="296"/>
        <end position="308"/>
    </location>
</feature>
<protein>
    <submittedName>
        <fullName evidence="2">Uncharacterized protein</fullName>
    </submittedName>
</protein>
<feature type="compositionally biased region" description="Polar residues" evidence="1">
    <location>
        <begin position="145"/>
        <end position="167"/>
    </location>
</feature>
<organism evidence="2 3">
    <name type="scientific">Carnegiea gigantea</name>
    <dbReference type="NCBI Taxonomy" id="171969"/>
    <lineage>
        <taxon>Eukaryota</taxon>
        <taxon>Viridiplantae</taxon>
        <taxon>Streptophyta</taxon>
        <taxon>Embryophyta</taxon>
        <taxon>Tracheophyta</taxon>
        <taxon>Spermatophyta</taxon>
        <taxon>Magnoliopsida</taxon>
        <taxon>eudicotyledons</taxon>
        <taxon>Gunneridae</taxon>
        <taxon>Pentapetalae</taxon>
        <taxon>Caryophyllales</taxon>
        <taxon>Cactineae</taxon>
        <taxon>Cactaceae</taxon>
        <taxon>Cactoideae</taxon>
        <taxon>Echinocereeae</taxon>
        <taxon>Carnegiea</taxon>
    </lineage>
</organism>
<feature type="compositionally biased region" description="Polar residues" evidence="1">
    <location>
        <begin position="357"/>
        <end position="375"/>
    </location>
</feature>
<sequence length="426" mass="47383">METPQHHVETSSQERDQIFRSTKKIKRGSQNQESQEEEGEDVDMAPATAGTFPVAQREAAPRQPNTLTFKDRLMANNPNLSFLPHTNPIWDSDEEEWETEDDEPEPDDDPRCPTICLTKQEKANLRRPWRRSLIVKLFEKGNPEPSRTNRNSSTQNRAGGQVSNISDRNPKHNKNIPTRDPLPNEKESRFGILAEEGIDSGNLGDNLDEISEENILPINMENPGDVQGKDKATDMEVELDNNEATLFLGNEAEVSVDGLRADIPAANLEGATYQLTTSRRMVNNANSANQAIHNQSLGILSSPRNANRSPRLDLPHATRESTKSQEHPYPAQRPGQAHLTLHHNRGSLPNLPLRRTSGLSVTPSPLHSGDPPNNRNHQHHQPRETELPGTRNAGDGDLRASYHASTSMVAADTQAPVGMHNPKETR</sequence>
<gene>
    <name evidence="2" type="ORF">Cgig2_028908</name>
</gene>
<comment type="caution">
    <text evidence="2">The sequence shown here is derived from an EMBL/GenBank/DDBJ whole genome shotgun (WGS) entry which is preliminary data.</text>
</comment>
<reference evidence="2" key="1">
    <citation type="submission" date="2022-04" db="EMBL/GenBank/DDBJ databases">
        <title>Carnegiea gigantea Genome sequencing and assembly v2.</title>
        <authorList>
            <person name="Copetti D."/>
            <person name="Sanderson M.J."/>
            <person name="Burquez A."/>
            <person name="Wojciechowski M.F."/>
        </authorList>
    </citation>
    <scope>NUCLEOTIDE SEQUENCE</scope>
    <source>
        <strain evidence="2">SGP5-SGP5p</strain>
        <tissue evidence="2">Aerial part</tissue>
    </source>
</reference>
<accession>A0A9Q1QMU1</accession>
<evidence type="ECO:0000256" key="1">
    <source>
        <dbReference type="SAM" id="MobiDB-lite"/>
    </source>
</evidence>